<keyword evidence="4" id="KW-0812">Transmembrane</keyword>
<keyword evidence="2" id="KW-0677">Repeat</keyword>
<dbReference type="PANTHER" id="PTHR11017">
    <property type="entry name" value="LEUCINE-RICH REPEAT-CONTAINING PROTEIN"/>
    <property type="match status" value="1"/>
</dbReference>
<dbReference type="InterPro" id="IPR044974">
    <property type="entry name" value="Disease_R_plants"/>
</dbReference>
<evidence type="ECO:0000313" key="6">
    <source>
        <dbReference type="EMBL" id="KAF3541406.1"/>
    </source>
</evidence>
<dbReference type="InterPro" id="IPR035897">
    <property type="entry name" value="Toll_tir_struct_dom_sf"/>
</dbReference>
<dbReference type="GO" id="GO:0006952">
    <property type="term" value="P:defense response"/>
    <property type="evidence" value="ECO:0007669"/>
    <property type="project" value="InterPro"/>
</dbReference>
<protein>
    <recommendedName>
        <fullName evidence="5">TIR domain-containing protein</fullName>
    </recommendedName>
</protein>
<evidence type="ECO:0000256" key="1">
    <source>
        <dbReference type="ARBA" id="ARBA00022614"/>
    </source>
</evidence>
<feature type="region of interest" description="Disordered" evidence="3">
    <location>
        <begin position="672"/>
        <end position="705"/>
    </location>
</feature>
<comment type="caution">
    <text evidence="6">The sequence shown here is derived from an EMBL/GenBank/DDBJ whole genome shotgun (WGS) entry which is preliminary data.</text>
</comment>
<organism evidence="6 7">
    <name type="scientific">Brassica cretica</name>
    <name type="common">Mustard</name>
    <dbReference type="NCBI Taxonomy" id="69181"/>
    <lineage>
        <taxon>Eukaryota</taxon>
        <taxon>Viridiplantae</taxon>
        <taxon>Streptophyta</taxon>
        <taxon>Embryophyta</taxon>
        <taxon>Tracheophyta</taxon>
        <taxon>Spermatophyta</taxon>
        <taxon>Magnoliopsida</taxon>
        <taxon>eudicotyledons</taxon>
        <taxon>Gunneridae</taxon>
        <taxon>Pentapetalae</taxon>
        <taxon>rosids</taxon>
        <taxon>malvids</taxon>
        <taxon>Brassicales</taxon>
        <taxon>Brassicaceae</taxon>
        <taxon>Brassiceae</taxon>
        <taxon>Brassica</taxon>
    </lineage>
</organism>
<evidence type="ECO:0000259" key="5">
    <source>
        <dbReference type="PROSITE" id="PS50104"/>
    </source>
</evidence>
<feature type="non-terminal residue" evidence="6">
    <location>
        <position position="1044"/>
    </location>
</feature>
<keyword evidence="4" id="KW-1133">Transmembrane helix</keyword>
<dbReference type="PANTHER" id="PTHR11017:SF589">
    <property type="entry name" value="ADP-RIBOSYL CYCLASE_CYCLIC ADP-RIBOSE HYDROLASE-RELATED"/>
    <property type="match status" value="1"/>
</dbReference>
<dbReference type="AlphaFoldDB" id="A0A8S9QHW9"/>
<dbReference type="EMBL" id="QGKX02001290">
    <property type="protein sequence ID" value="KAF3541406.1"/>
    <property type="molecule type" value="Genomic_DNA"/>
</dbReference>
<evidence type="ECO:0000313" key="7">
    <source>
        <dbReference type="Proteomes" id="UP000712600"/>
    </source>
</evidence>
<evidence type="ECO:0000256" key="2">
    <source>
        <dbReference type="ARBA" id="ARBA00022737"/>
    </source>
</evidence>
<dbReference type="SUPFAM" id="SSF52200">
    <property type="entry name" value="Toll/Interleukin receptor TIR domain"/>
    <property type="match status" value="1"/>
</dbReference>
<dbReference type="InterPro" id="IPR000157">
    <property type="entry name" value="TIR_dom"/>
</dbReference>
<keyword evidence="4" id="KW-0472">Membrane</keyword>
<dbReference type="GO" id="GO:0007165">
    <property type="term" value="P:signal transduction"/>
    <property type="evidence" value="ECO:0007669"/>
    <property type="project" value="InterPro"/>
</dbReference>
<dbReference type="Gene3D" id="3.40.50.10140">
    <property type="entry name" value="Toll/interleukin-1 receptor homology (TIR) domain"/>
    <property type="match status" value="1"/>
</dbReference>
<dbReference type="SMART" id="SM00255">
    <property type="entry name" value="TIR"/>
    <property type="match status" value="1"/>
</dbReference>
<keyword evidence="1" id="KW-0433">Leucine-rich repeat</keyword>
<feature type="compositionally biased region" description="Polar residues" evidence="3">
    <location>
        <begin position="685"/>
        <end position="700"/>
    </location>
</feature>
<gene>
    <name evidence="6" type="ORF">F2Q69_00023720</name>
</gene>
<feature type="transmembrane region" description="Helical" evidence="4">
    <location>
        <begin position="925"/>
        <end position="945"/>
    </location>
</feature>
<dbReference type="PROSITE" id="PS50104">
    <property type="entry name" value="TIR"/>
    <property type="match status" value="1"/>
</dbReference>
<dbReference type="InterPro" id="IPR032675">
    <property type="entry name" value="LRR_dom_sf"/>
</dbReference>
<dbReference type="SUPFAM" id="SSF52058">
    <property type="entry name" value="L domain-like"/>
    <property type="match status" value="1"/>
</dbReference>
<sequence length="1044" mass="118196">VTTLLQRKNLAEKLLITISCGRVEMHDQLYSLANDLGLPRRHKLCNYEDINNLPKLKQQEAKNVRGILLDMSEITESIALERMTFSDMRNLLYLKIYNSCCRLHCRADCNLYFPDGLDFPLEEVRYLHWVKFPLHELPQNFRPESLVDLSLPYSKIERVWEGVKVCLLVPSFAVTSAVFLIDVLSQDTPRLKWVDLRHSSKLLDLSALSRAENLERLNLEGCTSLDELPVEIQNMKSLVYLNMKGCPRLWYLPKMNLVSLKTLILSDCLNLKEFQVISESVEYLHLDGTSMEGLPPAIQNLQRLVVLNLKNCKMLEYLPNCLGNLKFLDELIVSGCSRLKNLPDVRNSLKQLQILLFDGTGANEMPSISCFTGYEGPADNFLQPFGSYATVREWACGVNGVSSLRHLCLSGNTFVSLQPDIVKLYNLKLLDVKQCKKRRFVPTLPPRLQFFDAHGCDSLERVANPLALPLLSEQIHAKFNFSNCNKLDEDAKDSIISYSRWRSQLVLDELTRYNEGSTLEAFTGTCFPGWEVPAWFSHRAFGPVLKSNLPPHWSDNKLTGIALCSVISFPDYHEQRNPLLVKCTCVFNNEYESRICFSCIIGSWSKSSNTPGKIEASHVFIGYTSTLDIKKYVECGFSLYYATDELRIKSTVSGPLEANQYISYSENVTISNVRPESGTEERSPAQRTATSYQPPTTESRVSPHVYGTSDMDPLLSGEPQQYRADLFPAVASSSSQAGLGRSHSQIFVSFHGGDLRRTFVRHLVSTLTDAGISVFTDNDKGNGIKLQNFYKRIEESKIAVAIFSERYIESHFCLDELVAMDKLVRENKLLVIPVFYNVKPSDVKHLKGEFGRRFKEMRVRYKDEAEKVLNEDASLVEATAELVQRALTKIPEVNPKSLGGGNKGVIFATFIFSHFTFHFYKLHSLLLDLLLVVVFVVVCYHLNYFGWRDQKKKWPATTTSPPPLAQSDNIFRKWFGSVVCVPSTKEPRTMRDLPATRISEYSVSSIFSKEEAPIATQLSNSIPDPSTFPKESLNPFGGSHCVIS</sequence>
<accession>A0A8S9QHW9</accession>
<feature type="domain" description="TIR" evidence="5">
    <location>
        <begin position="742"/>
        <end position="887"/>
    </location>
</feature>
<name>A0A8S9QHW9_BRACR</name>
<dbReference type="InterPro" id="IPR045344">
    <property type="entry name" value="C-JID"/>
</dbReference>
<dbReference type="Gene3D" id="3.80.10.10">
    <property type="entry name" value="Ribonuclease Inhibitor"/>
    <property type="match status" value="2"/>
</dbReference>
<dbReference type="InterPro" id="IPR011713">
    <property type="entry name" value="Leu-rich_rpt_3"/>
</dbReference>
<dbReference type="Pfam" id="PF01582">
    <property type="entry name" value="TIR"/>
    <property type="match status" value="1"/>
</dbReference>
<dbReference type="Pfam" id="PF20160">
    <property type="entry name" value="C-JID"/>
    <property type="match status" value="1"/>
</dbReference>
<dbReference type="Pfam" id="PF07725">
    <property type="entry name" value="LRR_3"/>
    <property type="match status" value="1"/>
</dbReference>
<reference evidence="6" key="1">
    <citation type="submission" date="2019-12" db="EMBL/GenBank/DDBJ databases">
        <title>Genome sequencing and annotation of Brassica cretica.</title>
        <authorList>
            <person name="Studholme D.J."/>
            <person name="Sarris P."/>
        </authorList>
    </citation>
    <scope>NUCLEOTIDE SEQUENCE</scope>
    <source>
        <strain evidence="6">PFS-109/04</strain>
        <tissue evidence="6">Leaf</tissue>
    </source>
</reference>
<dbReference type="Proteomes" id="UP000712600">
    <property type="component" value="Unassembled WGS sequence"/>
</dbReference>
<evidence type="ECO:0000256" key="4">
    <source>
        <dbReference type="SAM" id="Phobius"/>
    </source>
</evidence>
<evidence type="ECO:0000256" key="3">
    <source>
        <dbReference type="SAM" id="MobiDB-lite"/>
    </source>
</evidence>
<proteinExistence type="predicted"/>